<evidence type="ECO:0000256" key="8">
    <source>
        <dbReference type="ARBA" id="ARBA00022490"/>
    </source>
</evidence>
<dbReference type="PANTHER" id="PTHR10954">
    <property type="entry name" value="RIBONUCLEASE H2 SUBUNIT A"/>
    <property type="match status" value="1"/>
</dbReference>
<dbReference type="GO" id="GO:0005737">
    <property type="term" value="C:cytoplasm"/>
    <property type="evidence" value="ECO:0007669"/>
    <property type="project" value="UniProtKB-SubCell"/>
</dbReference>
<dbReference type="RefSeq" id="WP_274943082.1">
    <property type="nucleotide sequence ID" value="NZ_JANWOI010000002.1"/>
</dbReference>
<feature type="binding site" evidence="14 15">
    <location>
        <position position="127"/>
    </location>
    <ligand>
        <name>a divalent metal cation</name>
        <dbReference type="ChEBI" id="CHEBI:60240"/>
    </ligand>
</feature>
<gene>
    <name evidence="14" type="primary">rnhB</name>
    <name evidence="18" type="ORF">NYP16_05340</name>
</gene>
<comment type="catalytic activity">
    <reaction evidence="1 14 15 16">
        <text>Endonucleolytic cleavage to 5'-phosphomonoester.</text>
        <dbReference type="EC" id="3.1.26.4"/>
    </reaction>
</comment>
<feature type="binding site" evidence="14 15">
    <location>
        <position position="37"/>
    </location>
    <ligand>
        <name>a divalent metal cation</name>
        <dbReference type="ChEBI" id="CHEBI:60240"/>
    </ligand>
</feature>
<evidence type="ECO:0000256" key="12">
    <source>
        <dbReference type="ARBA" id="ARBA00022801"/>
    </source>
</evidence>
<evidence type="ECO:0000256" key="11">
    <source>
        <dbReference type="ARBA" id="ARBA00022759"/>
    </source>
</evidence>
<dbReference type="GO" id="GO:0030145">
    <property type="term" value="F:manganese ion binding"/>
    <property type="evidence" value="ECO:0007669"/>
    <property type="project" value="UniProtKB-UniRule"/>
</dbReference>
<dbReference type="CDD" id="cd07182">
    <property type="entry name" value="RNase_HII_bacteria_HII_like"/>
    <property type="match status" value="1"/>
</dbReference>
<dbReference type="Pfam" id="PF01351">
    <property type="entry name" value="RNase_HII"/>
    <property type="match status" value="1"/>
</dbReference>
<reference evidence="18" key="1">
    <citation type="submission" date="2022-08" db="EMBL/GenBank/DDBJ databases">
        <authorList>
            <person name="Vandamme P."/>
            <person name="Hettiarachchi A."/>
            <person name="Peeters C."/>
            <person name="Cnockaert M."/>
            <person name="Carlier A."/>
        </authorList>
    </citation>
    <scope>NUCLEOTIDE SEQUENCE</scope>
    <source>
        <strain evidence="18">LMG 31809</strain>
    </source>
</reference>
<evidence type="ECO:0000313" key="18">
    <source>
        <dbReference type="EMBL" id="MDA5193380.1"/>
    </source>
</evidence>
<dbReference type="PROSITE" id="PS51975">
    <property type="entry name" value="RNASE_H_2"/>
    <property type="match status" value="1"/>
</dbReference>
<dbReference type="GO" id="GO:0006298">
    <property type="term" value="P:mismatch repair"/>
    <property type="evidence" value="ECO:0007669"/>
    <property type="project" value="TreeGrafter"/>
</dbReference>
<evidence type="ECO:0000256" key="5">
    <source>
        <dbReference type="ARBA" id="ARBA00007383"/>
    </source>
</evidence>
<name>A0A9X3Z6N0_9PROT</name>
<dbReference type="Proteomes" id="UP001141619">
    <property type="component" value="Unassembled WGS sequence"/>
</dbReference>
<evidence type="ECO:0000256" key="4">
    <source>
        <dbReference type="ARBA" id="ARBA00004496"/>
    </source>
</evidence>
<comment type="function">
    <text evidence="3 14 16">Endonuclease that specifically degrades the RNA of RNA-DNA hybrids.</text>
</comment>
<dbReference type="InterPro" id="IPR024567">
    <property type="entry name" value="RNase_HII/HIII_dom"/>
</dbReference>
<dbReference type="GO" id="GO:0043137">
    <property type="term" value="P:DNA replication, removal of RNA primer"/>
    <property type="evidence" value="ECO:0007669"/>
    <property type="project" value="TreeGrafter"/>
</dbReference>
<evidence type="ECO:0000256" key="15">
    <source>
        <dbReference type="PROSITE-ProRule" id="PRU01319"/>
    </source>
</evidence>
<dbReference type="InterPro" id="IPR022898">
    <property type="entry name" value="RNase_HII"/>
</dbReference>
<evidence type="ECO:0000256" key="7">
    <source>
        <dbReference type="ARBA" id="ARBA00019179"/>
    </source>
</evidence>
<accession>A0A9X3Z6N0</accession>
<keyword evidence="13 14" id="KW-0464">Manganese</keyword>
<keyword evidence="10 14" id="KW-0479">Metal-binding</keyword>
<proteinExistence type="inferred from homology"/>
<dbReference type="EMBL" id="JANWOI010000002">
    <property type="protein sequence ID" value="MDA5193380.1"/>
    <property type="molecule type" value="Genomic_DNA"/>
</dbReference>
<dbReference type="EC" id="3.1.26.4" evidence="6 14"/>
<comment type="caution">
    <text evidence="18">The sequence shown here is derived from an EMBL/GenBank/DDBJ whole genome shotgun (WGS) entry which is preliminary data.</text>
</comment>
<keyword evidence="8 14" id="KW-0963">Cytoplasm</keyword>
<dbReference type="GO" id="GO:0004523">
    <property type="term" value="F:RNA-DNA hybrid ribonuclease activity"/>
    <property type="evidence" value="ECO:0007669"/>
    <property type="project" value="UniProtKB-UniRule"/>
</dbReference>
<dbReference type="HAMAP" id="MF_00052_B">
    <property type="entry name" value="RNase_HII_B"/>
    <property type="match status" value="1"/>
</dbReference>
<dbReference type="InterPro" id="IPR012337">
    <property type="entry name" value="RNaseH-like_sf"/>
</dbReference>
<organism evidence="18 19">
    <name type="scientific">Govanella unica</name>
    <dbReference type="NCBI Taxonomy" id="2975056"/>
    <lineage>
        <taxon>Bacteria</taxon>
        <taxon>Pseudomonadati</taxon>
        <taxon>Pseudomonadota</taxon>
        <taxon>Alphaproteobacteria</taxon>
        <taxon>Emcibacterales</taxon>
        <taxon>Govanellaceae</taxon>
        <taxon>Govanella</taxon>
    </lineage>
</organism>
<feature type="domain" description="RNase H type-2" evidence="17">
    <location>
        <begin position="30"/>
        <end position="217"/>
    </location>
</feature>
<protein>
    <recommendedName>
        <fullName evidence="7 14">Ribonuclease HII</fullName>
        <shortName evidence="14">RNase HII</shortName>
        <ecNumber evidence="6 14">3.1.26.4</ecNumber>
    </recommendedName>
</protein>
<evidence type="ECO:0000256" key="14">
    <source>
        <dbReference type="HAMAP-Rule" id="MF_00052"/>
    </source>
</evidence>
<evidence type="ECO:0000256" key="1">
    <source>
        <dbReference type="ARBA" id="ARBA00000077"/>
    </source>
</evidence>
<dbReference type="InterPro" id="IPR036397">
    <property type="entry name" value="RNaseH_sf"/>
</dbReference>
<evidence type="ECO:0000313" key="19">
    <source>
        <dbReference type="Proteomes" id="UP001141619"/>
    </source>
</evidence>
<evidence type="ECO:0000256" key="6">
    <source>
        <dbReference type="ARBA" id="ARBA00012180"/>
    </source>
</evidence>
<sequence>MARTAVALPADLLAAPSTGPNFLIEQHLGGVVCGIDEAGRGPWAGPVMAAAVVLDPGRVPVGINDSKKLSAAKREVLYGEILGCAQVGIGEASVEEIDELNILQATFLAMGRALGGLPTRPDHALVDGNRKPPLGIPATTVIKGDARSLSIAAASIIAKVFRDHRMTELAKIHPEYAWERNAGYGTAAHSRALAIVGLTPFHRRSFAPIRKLMTQES</sequence>
<keyword evidence="12 14" id="KW-0378">Hydrolase</keyword>
<comment type="cofactor">
    <cofactor evidence="14 15">
        <name>Mn(2+)</name>
        <dbReference type="ChEBI" id="CHEBI:29035"/>
    </cofactor>
    <cofactor evidence="14 15">
        <name>Mg(2+)</name>
        <dbReference type="ChEBI" id="CHEBI:18420"/>
    </cofactor>
    <text evidence="14 15">Manganese or magnesium. Binds 1 divalent metal ion per monomer in the absence of substrate. May bind a second metal ion after substrate binding.</text>
</comment>
<dbReference type="InterPro" id="IPR001352">
    <property type="entry name" value="RNase_HII/HIII"/>
</dbReference>
<dbReference type="PANTHER" id="PTHR10954:SF18">
    <property type="entry name" value="RIBONUCLEASE HII"/>
    <property type="match status" value="1"/>
</dbReference>
<evidence type="ECO:0000256" key="10">
    <source>
        <dbReference type="ARBA" id="ARBA00022723"/>
    </source>
</evidence>
<dbReference type="SUPFAM" id="SSF53098">
    <property type="entry name" value="Ribonuclease H-like"/>
    <property type="match status" value="1"/>
</dbReference>
<comment type="similarity">
    <text evidence="5 14 16">Belongs to the RNase HII family.</text>
</comment>
<keyword evidence="11 14" id="KW-0255">Endonuclease</keyword>
<evidence type="ECO:0000256" key="2">
    <source>
        <dbReference type="ARBA" id="ARBA00001946"/>
    </source>
</evidence>
<dbReference type="GO" id="GO:0032299">
    <property type="term" value="C:ribonuclease H2 complex"/>
    <property type="evidence" value="ECO:0007669"/>
    <property type="project" value="TreeGrafter"/>
</dbReference>
<dbReference type="GO" id="GO:0003723">
    <property type="term" value="F:RNA binding"/>
    <property type="evidence" value="ECO:0007669"/>
    <property type="project" value="UniProtKB-UniRule"/>
</dbReference>
<evidence type="ECO:0000256" key="16">
    <source>
        <dbReference type="RuleBase" id="RU003515"/>
    </source>
</evidence>
<evidence type="ECO:0000256" key="13">
    <source>
        <dbReference type="ARBA" id="ARBA00023211"/>
    </source>
</evidence>
<evidence type="ECO:0000256" key="3">
    <source>
        <dbReference type="ARBA" id="ARBA00004065"/>
    </source>
</evidence>
<dbReference type="AlphaFoldDB" id="A0A9X3Z6N0"/>
<dbReference type="Gene3D" id="3.30.420.10">
    <property type="entry name" value="Ribonuclease H-like superfamily/Ribonuclease H"/>
    <property type="match status" value="1"/>
</dbReference>
<comment type="cofactor">
    <cofactor evidence="2">
        <name>Mg(2+)</name>
        <dbReference type="ChEBI" id="CHEBI:18420"/>
    </cofactor>
</comment>
<evidence type="ECO:0000259" key="17">
    <source>
        <dbReference type="PROSITE" id="PS51975"/>
    </source>
</evidence>
<evidence type="ECO:0000256" key="9">
    <source>
        <dbReference type="ARBA" id="ARBA00022722"/>
    </source>
</evidence>
<reference evidence="18" key="2">
    <citation type="journal article" date="2023" name="Syst. Appl. Microbiol.">
        <title>Govania unica gen. nov., sp. nov., a rare biosphere bacterium that represents a novel family in the class Alphaproteobacteria.</title>
        <authorList>
            <person name="Vandamme P."/>
            <person name="Peeters C."/>
            <person name="Hettiarachchi A."/>
            <person name="Cnockaert M."/>
            <person name="Carlier A."/>
        </authorList>
    </citation>
    <scope>NUCLEOTIDE SEQUENCE</scope>
    <source>
        <strain evidence="18">LMG 31809</strain>
    </source>
</reference>
<keyword evidence="9 14" id="KW-0540">Nuclease</keyword>
<dbReference type="NCBIfam" id="NF000595">
    <property type="entry name" value="PRK00015.1-3"/>
    <property type="match status" value="1"/>
</dbReference>
<keyword evidence="19" id="KW-1185">Reference proteome</keyword>
<comment type="subcellular location">
    <subcellularLocation>
        <location evidence="4 14">Cytoplasm</location>
    </subcellularLocation>
</comment>
<feature type="binding site" evidence="14 15">
    <location>
        <position position="36"/>
    </location>
    <ligand>
        <name>a divalent metal cation</name>
        <dbReference type="ChEBI" id="CHEBI:60240"/>
    </ligand>
</feature>